<evidence type="ECO:0000256" key="4">
    <source>
        <dbReference type="ARBA" id="ARBA00023295"/>
    </source>
</evidence>
<keyword evidence="2" id="KW-0378">Hydrolase</keyword>
<dbReference type="InterPro" id="IPR017853">
    <property type="entry name" value="GH"/>
</dbReference>
<organism evidence="7 8">
    <name type="scientific">Didymella heteroderae</name>
    <dbReference type="NCBI Taxonomy" id="1769908"/>
    <lineage>
        <taxon>Eukaryota</taxon>
        <taxon>Fungi</taxon>
        <taxon>Dikarya</taxon>
        <taxon>Ascomycota</taxon>
        <taxon>Pezizomycotina</taxon>
        <taxon>Dothideomycetes</taxon>
        <taxon>Pleosporomycetidae</taxon>
        <taxon>Pleosporales</taxon>
        <taxon>Pleosporineae</taxon>
        <taxon>Didymellaceae</taxon>
        <taxon>Didymella</taxon>
    </lineage>
</organism>
<protein>
    <recommendedName>
        <fullName evidence="6">Glycosyl hydrolase family 13 catalytic domain-containing protein</fullName>
    </recommendedName>
</protein>
<sequence>MSTSQPTKRNLSVGTDKHRWWKEAVVYQVYPASFKDTNGDGWGDVPGITQKIDYLKDLGVDVIWVSPIYKSPQADMGYDIADYEDIDPNYGTLQDVDNLIEEMKKRDMKLVMDLVVNHTSNEHAWFLDSRSSKAASKRDWYIWKPAKYDADGNRQPPNNWAQILGEANSAWTWDEKTQEYYLSLFTPQQPDLNWENPDVREAVHNVLRFWLDRGVAGFRMDVINLISKVQSFADVEVTVKDNKYQPAAKLYANGPRLHEFLKDINRKVLSKYDTLTVGEMPFVRDEDEIIRIVGSENEELNMIFAFDLVDIDNVPGDFKYTLHPWDPRDLKEIINRLQRLMLERDGWNSIFVENHDQPRSVSRYTDDSDEYRDYGAKLLCLMQTTLAGTLFVYQGEEIGMRNVPASWDKAEYKDIESINFFKKYQDMYPGNEEKQALARKIMQKKARDHARTPVQWTSEPHAGFTSANAKPWMRVNDDYKTVNAQAQLDNARPLPGTFSVHAFWQRGLECRKENKDVFVYGDFELLDPGHKNVVAYRRWSKKKAFVTVLNFSGDKLSWDGLNDLKVKKWVAGNYDETEIDGKSKSGTLELRPWEALLVGWAHALPTVFAREAPANSSCDARKYSHLIGSIQETMFIQKQELQGLQTLLILSIQNNSLQASTNGTQSDFQLNQVSIVSIEQKAISVHERSQRLADELSSPSAMGLAVVAQSQVAAMIDVQSLKGGGGADMKMLQSLVGRVKNTMTQNEDNLKMVDKGCGK</sequence>
<dbReference type="Gene3D" id="3.20.20.80">
    <property type="entry name" value="Glycosidases"/>
    <property type="match status" value="1"/>
</dbReference>
<dbReference type="FunFam" id="3.20.20.80:FF:000064">
    <property type="entry name" value="Oligo-1,6-glucosidase"/>
    <property type="match status" value="1"/>
</dbReference>
<dbReference type="SMART" id="SM00642">
    <property type="entry name" value="Aamy"/>
    <property type="match status" value="1"/>
</dbReference>
<accession>A0A9P4WWY4</accession>
<evidence type="ECO:0000313" key="8">
    <source>
        <dbReference type="Proteomes" id="UP000758155"/>
    </source>
</evidence>
<feature type="domain" description="Glycosyl hydrolase family 13 catalytic" evidence="6">
    <location>
        <begin position="28"/>
        <end position="451"/>
    </location>
</feature>
<dbReference type="SUPFAM" id="SSF51011">
    <property type="entry name" value="Glycosyl hydrolase domain"/>
    <property type="match status" value="1"/>
</dbReference>
<dbReference type="SUPFAM" id="SSF51445">
    <property type="entry name" value="(Trans)glycosidases"/>
    <property type="match status" value="1"/>
</dbReference>
<dbReference type="GO" id="GO:0000025">
    <property type="term" value="P:maltose catabolic process"/>
    <property type="evidence" value="ECO:0007669"/>
    <property type="project" value="TreeGrafter"/>
</dbReference>
<proteinExistence type="inferred from homology"/>
<dbReference type="GO" id="GO:0005987">
    <property type="term" value="P:sucrose catabolic process"/>
    <property type="evidence" value="ECO:0007669"/>
    <property type="project" value="TreeGrafter"/>
</dbReference>
<dbReference type="FunFam" id="3.90.400.10:FF:000001">
    <property type="entry name" value="Maltase A3, isoform A"/>
    <property type="match status" value="1"/>
</dbReference>
<dbReference type="InterPro" id="IPR006047">
    <property type="entry name" value="GH13_cat_dom"/>
</dbReference>
<dbReference type="AlphaFoldDB" id="A0A9P4WWY4"/>
<dbReference type="GO" id="GO:0004556">
    <property type="term" value="F:alpha-amylase activity"/>
    <property type="evidence" value="ECO:0007669"/>
    <property type="project" value="TreeGrafter"/>
</dbReference>
<dbReference type="Pfam" id="PF00128">
    <property type="entry name" value="Alpha-amylase"/>
    <property type="match status" value="1"/>
</dbReference>
<keyword evidence="4" id="KW-0326">Glycosidase</keyword>
<dbReference type="Gene3D" id="3.90.400.10">
    <property type="entry name" value="Oligo-1,6-glucosidase, Domain 2"/>
    <property type="match status" value="1"/>
</dbReference>
<comment type="caution">
    <text evidence="7">The sequence shown here is derived from an EMBL/GenBank/DDBJ whole genome shotgun (WGS) entry which is preliminary data.</text>
</comment>
<comment type="similarity">
    <text evidence="1">Belongs to the glycosyl hydrolase 13 family.</text>
</comment>
<dbReference type="InterPro" id="IPR045857">
    <property type="entry name" value="O16G_dom_2"/>
</dbReference>
<evidence type="ECO:0000313" key="7">
    <source>
        <dbReference type="EMBL" id="KAF3044125.1"/>
    </source>
</evidence>
<keyword evidence="5" id="KW-0462">Maltose metabolism</keyword>
<dbReference type="FunFam" id="3.20.20.80:FF:000087">
    <property type="entry name" value="Oligo-1,6-glucosidase IMA1"/>
    <property type="match status" value="1"/>
</dbReference>
<dbReference type="InterPro" id="IPR013780">
    <property type="entry name" value="Glyco_hydro_b"/>
</dbReference>
<evidence type="ECO:0000256" key="3">
    <source>
        <dbReference type="ARBA" id="ARBA00023180"/>
    </source>
</evidence>
<keyword evidence="8" id="KW-1185">Reference proteome</keyword>
<dbReference type="GO" id="GO:0004575">
    <property type="term" value="F:sucrose alpha-glucosidase activity"/>
    <property type="evidence" value="ECO:0007669"/>
    <property type="project" value="TreeGrafter"/>
</dbReference>
<dbReference type="PANTHER" id="PTHR10357:SF232">
    <property type="entry name" value="GLYCOSYL HYDROLASE FAMILY 13 CATALYTIC DOMAIN-CONTAINING PROTEIN"/>
    <property type="match status" value="1"/>
</dbReference>
<dbReference type="GO" id="GO:0004574">
    <property type="term" value="F:oligo-1,6-glucosidase activity"/>
    <property type="evidence" value="ECO:0007669"/>
    <property type="project" value="TreeGrafter"/>
</dbReference>
<dbReference type="OrthoDB" id="1740265at2759"/>
<dbReference type="GO" id="GO:0033934">
    <property type="term" value="F:glucan 1,4-alpha-maltotriohydrolase activity"/>
    <property type="evidence" value="ECO:0007669"/>
    <property type="project" value="TreeGrafter"/>
</dbReference>
<name>A0A9P4WWY4_9PLEO</name>
<dbReference type="EMBL" id="SWKV01000010">
    <property type="protein sequence ID" value="KAF3044125.1"/>
    <property type="molecule type" value="Genomic_DNA"/>
</dbReference>
<dbReference type="Proteomes" id="UP000758155">
    <property type="component" value="Unassembled WGS sequence"/>
</dbReference>
<keyword evidence="3" id="KW-0325">Glycoprotein</keyword>
<gene>
    <name evidence="7" type="ORF">E8E12_010122</name>
</gene>
<reference evidence="7" key="1">
    <citation type="submission" date="2019-04" db="EMBL/GenBank/DDBJ databases">
        <title>Sequencing of skin fungus with MAO and IRED activity.</title>
        <authorList>
            <person name="Marsaioli A.J."/>
            <person name="Bonatto J.M.C."/>
            <person name="Reis Junior O."/>
        </authorList>
    </citation>
    <scope>NUCLEOTIDE SEQUENCE</scope>
    <source>
        <strain evidence="7">28M1</strain>
    </source>
</reference>
<evidence type="ECO:0000256" key="2">
    <source>
        <dbReference type="ARBA" id="ARBA00022801"/>
    </source>
</evidence>
<dbReference type="PANTHER" id="PTHR10357">
    <property type="entry name" value="ALPHA-AMYLASE FAMILY MEMBER"/>
    <property type="match status" value="1"/>
</dbReference>
<evidence type="ECO:0000259" key="6">
    <source>
        <dbReference type="SMART" id="SM00642"/>
    </source>
</evidence>
<dbReference type="Gene3D" id="2.60.40.1180">
    <property type="entry name" value="Golgi alpha-mannosidase II"/>
    <property type="match status" value="1"/>
</dbReference>
<evidence type="ECO:0000256" key="5">
    <source>
        <dbReference type="ARBA" id="ARBA00026248"/>
    </source>
</evidence>
<evidence type="ECO:0000256" key="1">
    <source>
        <dbReference type="ARBA" id="ARBA00008061"/>
    </source>
</evidence>
<dbReference type="CDD" id="cd11333">
    <property type="entry name" value="AmyAc_SI_OligoGlu_DGase"/>
    <property type="match status" value="1"/>
</dbReference>